<evidence type="ECO:0000313" key="1">
    <source>
        <dbReference type="EMBL" id="CAI9164453.1"/>
    </source>
</evidence>
<dbReference type="Proteomes" id="UP001176941">
    <property type="component" value="Chromosome 23"/>
</dbReference>
<name>A0ABN8YS96_RANTA</name>
<reference evidence="1" key="1">
    <citation type="submission" date="2023-04" db="EMBL/GenBank/DDBJ databases">
        <authorList>
            <consortium name="ELIXIR-Norway"/>
        </authorList>
    </citation>
    <scope>NUCLEOTIDE SEQUENCE [LARGE SCALE GENOMIC DNA]</scope>
</reference>
<sequence length="101" mass="10878">MGNLGKVTVIAIFRVKSRVLPMCRICEAGLPQPPGASFCFALTACLHCHLIWKPGLVWLRIRVGSSGTGGGPQSPLEIRVHSCATSINKDKLAYHPCPLRA</sequence>
<dbReference type="EMBL" id="OX459959">
    <property type="protein sequence ID" value="CAI9164453.1"/>
    <property type="molecule type" value="Genomic_DNA"/>
</dbReference>
<accession>A0ABN8YS96</accession>
<gene>
    <name evidence="1" type="ORF">MRATA1EN1_LOCUS13415</name>
</gene>
<organism evidence="1 2">
    <name type="scientific">Rangifer tarandus platyrhynchus</name>
    <name type="common">Svalbard reindeer</name>
    <dbReference type="NCBI Taxonomy" id="3082113"/>
    <lineage>
        <taxon>Eukaryota</taxon>
        <taxon>Metazoa</taxon>
        <taxon>Chordata</taxon>
        <taxon>Craniata</taxon>
        <taxon>Vertebrata</taxon>
        <taxon>Euteleostomi</taxon>
        <taxon>Mammalia</taxon>
        <taxon>Eutheria</taxon>
        <taxon>Laurasiatheria</taxon>
        <taxon>Artiodactyla</taxon>
        <taxon>Ruminantia</taxon>
        <taxon>Pecora</taxon>
        <taxon>Cervidae</taxon>
        <taxon>Odocoileinae</taxon>
        <taxon>Rangifer</taxon>
    </lineage>
</organism>
<keyword evidence="2" id="KW-1185">Reference proteome</keyword>
<protein>
    <submittedName>
        <fullName evidence="1">Uncharacterized protein</fullName>
    </submittedName>
</protein>
<proteinExistence type="predicted"/>
<evidence type="ECO:0000313" key="2">
    <source>
        <dbReference type="Proteomes" id="UP001176941"/>
    </source>
</evidence>